<proteinExistence type="predicted"/>
<dbReference type="RefSeq" id="XP_008606766.1">
    <property type="nucleotide sequence ID" value="XM_008608544.1"/>
</dbReference>
<dbReference type="AlphaFoldDB" id="T0QN58"/>
<dbReference type="GeneID" id="19943662"/>
<protein>
    <submittedName>
        <fullName evidence="1">Uncharacterized protein</fullName>
    </submittedName>
</protein>
<dbReference type="InParanoid" id="T0QN58"/>
<evidence type="ECO:0000313" key="1">
    <source>
        <dbReference type="EMBL" id="EQC39494.1"/>
    </source>
</evidence>
<organism evidence="1 2">
    <name type="scientific">Saprolegnia diclina (strain VS20)</name>
    <dbReference type="NCBI Taxonomy" id="1156394"/>
    <lineage>
        <taxon>Eukaryota</taxon>
        <taxon>Sar</taxon>
        <taxon>Stramenopiles</taxon>
        <taxon>Oomycota</taxon>
        <taxon>Saprolegniomycetes</taxon>
        <taxon>Saprolegniales</taxon>
        <taxon>Saprolegniaceae</taxon>
        <taxon>Saprolegnia</taxon>
    </lineage>
</organism>
<dbReference type="VEuPathDB" id="FungiDB:SDRG_02935"/>
<accession>T0QN58</accession>
<reference evidence="1 2" key="1">
    <citation type="submission" date="2012-04" db="EMBL/GenBank/DDBJ databases">
        <title>The Genome Sequence of Saprolegnia declina VS20.</title>
        <authorList>
            <consortium name="The Broad Institute Genome Sequencing Platform"/>
            <person name="Russ C."/>
            <person name="Nusbaum C."/>
            <person name="Tyler B."/>
            <person name="van West P."/>
            <person name="Dieguez-Uribeondo J."/>
            <person name="de Bruijn I."/>
            <person name="Tripathy S."/>
            <person name="Jiang R."/>
            <person name="Young S.K."/>
            <person name="Zeng Q."/>
            <person name="Gargeya S."/>
            <person name="Fitzgerald M."/>
            <person name="Haas B."/>
            <person name="Abouelleil A."/>
            <person name="Alvarado L."/>
            <person name="Arachchi H.M."/>
            <person name="Berlin A."/>
            <person name="Chapman S.B."/>
            <person name="Goldberg J."/>
            <person name="Griggs A."/>
            <person name="Gujja S."/>
            <person name="Hansen M."/>
            <person name="Howarth C."/>
            <person name="Imamovic A."/>
            <person name="Larimer J."/>
            <person name="McCowen C."/>
            <person name="Montmayeur A."/>
            <person name="Murphy C."/>
            <person name="Neiman D."/>
            <person name="Pearson M."/>
            <person name="Priest M."/>
            <person name="Roberts A."/>
            <person name="Saif S."/>
            <person name="Shea T."/>
            <person name="Sisk P."/>
            <person name="Sykes S."/>
            <person name="Wortman J."/>
            <person name="Nusbaum C."/>
            <person name="Birren B."/>
        </authorList>
    </citation>
    <scope>NUCLEOTIDE SEQUENCE [LARGE SCALE GENOMIC DNA]</scope>
    <source>
        <strain evidence="1 2">VS20</strain>
    </source>
</reference>
<keyword evidence="2" id="KW-1185">Reference proteome</keyword>
<name>T0QN58_SAPDV</name>
<sequence length="292" mass="32546">MRTSAHFGSMRETVVSGTLPRPGVNPYAKVLSRVRRRSDDELRPNHRMQRCESAPLPPASSTLGLPVVRRAMSDPIILSLVPRPLPPAPGRSLCPGDTIHLLFRWSNTHMQVSGSLVYSPRASFWSAGRVDCFPFDSSMLGVEHKLKLHALSSAVGVCDGDEVVFTRSDGTYLAVGRHGRLCFRRPAPGQLVFPTHARFTIACTEVGGVLATNFYLRSVVTRQLVGYEAQPKRRAASHFVRPVGRLVLYNAQCEHARSLPVVFFKRNHTSLRESEFIHRQTTGLARVSEYYI</sequence>
<dbReference type="OrthoDB" id="10291887at2759"/>
<dbReference type="Proteomes" id="UP000030762">
    <property type="component" value="Unassembled WGS sequence"/>
</dbReference>
<gene>
    <name evidence="1" type="ORF">SDRG_02935</name>
</gene>
<dbReference type="EMBL" id="JH767138">
    <property type="protein sequence ID" value="EQC39494.1"/>
    <property type="molecule type" value="Genomic_DNA"/>
</dbReference>
<dbReference type="OMA" id="RESEFIH"/>
<evidence type="ECO:0000313" key="2">
    <source>
        <dbReference type="Proteomes" id="UP000030762"/>
    </source>
</evidence>